<dbReference type="EMBL" id="WOGU01000004">
    <property type="protein sequence ID" value="MUN62828.1"/>
    <property type="molecule type" value="Genomic_DNA"/>
</dbReference>
<dbReference type="InterPro" id="IPR050272">
    <property type="entry name" value="Isochorismatase-like_hydrls"/>
</dbReference>
<evidence type="ECO:0000259" key="2">
    <source>
        <dbReference type="Pfam" id="PF00857"/>
    </source>
</evidence>
<dbReference type="CDD" id="cd01014">
    <property type="entry name" value="nicotinamidase_related"/>
    <property type="match status" value="1"/>
</dbReference>
<dbReference type="AlphaFoldDB" id="A0A6N8GIT6"/>
<dbReference type="InterPro" id="IPR000868">
    <property type="entry name" value="Isochorismatase-like_dom"/>
</dbReference>
<feature type="domain" description="Isochorismatase-like" evidence="2">
    <location>
        <begin position="13"/>
        <end position="155"/>
    </location>
</feature>
<dbReference type="InterPro" id="IPR036380">
    <property type="entry name" value="Isochorismatase-like_sf"/>
</dbReference>
<name>A0A6N8GIT6_9MICC</name>
<evidence type="ECO:0000313" key="3">
    <source>
        <dbReference type="EMBL" id="MUN62828.1"/>
    </source>
</evidence>
<protein>
    <submittedName>
        <fullName evidence="3">Isochorismatase family protein</fullName>
    </submittedName>
</protein>
<dbReference type="Gene3D" id="3.40.50.850">
    <property type="entry name" value="Isochorismatase-like"/>
    <property type="match status" value="1"/>
</dbReference>
<reference evidence="3 4" key="1">
    <citation type="submission" date="2019-12" db="EMBL/GenBank/DDBJ databases">
        <authorList>
            <person name="Shi Y."/>
        </authorList>
    </citation>
    <scope>NUCLEOTIDE SEQUENCE [LARGE SCALE GENOMIC DNA]</scope>
    <source>
        <strain evidence="3 4">JCM 17929</strain>
    </source>
</reference>
<organism evidence="3 4">
    <name type="scientific">Kocuria sediminis</name>
    <dbReference type="NCBI Taxonomy" id="1038857"/>
    <lineage>
        <taxon>Bacteria</taxon>
        <taxon>Bacillati</taxon>
        <taxon>Actinomycetota</taxon>
        <taxon>Actinomycetes</taxon>
        <taxon>Micrococcales</taxon>
        <taxon>Micrococcaceae</taxon>
        <taxon>Kocuria</taxon>
    </lineage>
</organism>
<dbReference type="Pfam" id="PF00857">
    <property type="entry name" value="Isochorismatase"/>
    <property type="match status" value="1"/>
</dbReference>
<dbReference type="Proteomes" id="UP000436989">
    <property type="component" value="Unassembled WGS sequence"/>
</dbReference>
<evidence type="ECO:0000256" key="1">
    <source>
        <dbReference type="ARBA" id="ARBA00022801"/>
    </source>
</evidence>
<gene>
    <name evidence="3" type="ORF">GMA12_06690</name>
</gene>
<comment type="caution">
    <text evidence="3">The sequence shown here is derived from an EMBL/GenBank/DDBJ whole genome shotgun (WGS) entry which is preliminary data.</text>
</comment>
<evidence type="ECO:0000313" key="4">
    <source>
        <dbReference type="Proteomes" id="UP000436989"/>
    </source>
</evidence>
<sequence>MTVPTPGAPGPRAALVVVDVQRGFDDAAYWGRRDNPSCEANIAALLAHWRESGRPVVFVRHDSATPTSPLHPDRPGNAFKDIVTGTPDLLVRKSVNSSFHGSPDLHAWLQAHDVPELVVCGITTNHCCETTARVGGNLGYRVHFALDATHTFDRTGPDGVTVPAADLSRITAVNLHGEFATVVTTAELITPSR</sequence>
<dbReference type="PANTHER" id="PTHR43540">
    <property type="entry name" value="PEROXYUREIDOACRYLATE/UREIDOACRYLATE AMIDOHYDROLASE-RELATED"/>
    <property type="match status" value="1"/>
</dbReference>
<accession>A0A6N8GIT6</accession>
<keyword evidence="1" id="KW-0378">Hydrolase</keyword>
<dbReference type="RefSeq" id="WP_162459572.1">
    <property type="nucleotide sequence ID" value="NZ_WOGU01000004.1"/>
</dbReference>
<dbReference type="SUPFAM" id="SSF52499">
    <property type="entry name" value="Isochorismatase-like hydrolases"/>
    <property type="match status" value="1"/>
</dbReference>
<keyword evidence="4" id="KW-1185">Reference proteome</keyword>
<dbReference type="PANTHER" id="PTHR43540:SF1">
    <property type="entry name" value="ISOCHORISMATASE HYDROLASE"/>
    <property type="match status" value="1"/>
</dbReference>
<proteinExistence type="predicted"/>
<dbReference type="GO" id="GO:0016787">
    <property type="term" value="F:hydrolase activity"/>
    <property type="evidence" value="ECO:0007669"/>
    <property type="project" value="UniProtKB-KW"/>
</dbReference>